<proteinExistence type="predicted"/>
<reference evidence="1 2" key="1">
    <citation type="submission" date="2018-08" db="EMBL/GenBank/DDBJ databases">
        <title>A genome reference for cultivated species of the human gut microbiota.</title>
        <authorList>
            <person name="Zou Y."/>
            <person name="Xue W."/>
            <person name="Luo G."/>
        </authorList>
    </citation>
    <scope>NUCLEOTIDE SEQUENCE [LARGE SCALE GENOMIC DNA]</scope>
    <source>
        <strain evidence="1 2">AM42-38</strain>
    </source>
</reference>
<gene>
    <name evidence="1" type="ORF">DW921_03585</name>
</gene>
<evidence type="ECO:0000313" key="2">
    <source>
        <dbReference type="Proteomes" id="UP000283855"/>
    </source>
</evidence>
<dbReference type="Proteomes" id="UP000283855">
    <property type="component" value="Unassembled WGS sequence"/>
</dbReference>
<dbReference type="EMBL" id="QSFT01000005">
    <property type="protein sequence ID" value="RHA77717.1"/>
    <property type="molecule type" value="Genomic_DNA"/>
</dbReference>
<evidence type="ECO:0000313" key="1">
    <source>
        <dbReference type="EMBL" id="RHA77717.1"/>
    </source>
</evidence>
<name>A0A413T325_9BACT</name>
<organism evidence="1 2">
    <name type="scientific">Phocaeicola coprophilus</name>
    <dbReference type="NCBI Taxonomy" id="387090"/>
    <lineage>
        <taxon>Bacteria</taxon>
        <taxon>Pseudomonadati</taxon>
        <taxon>Bacteroidota</taxon>
        <taxon>Bacteroidia</taxon>
        <taxon>Bacteroidales</taxon>
        <taxon>Bacteroidaceae</taxon>
        <taxon>Phocaeicola</taxon>
    </lineage>
</organism>
<comment type="caution">
    <text evidence="1">The sequence shown here is derived from an EMBL/GenBank/DDBJ whole genome shotgun (WGS) entry which is preliminary data.</text>
</comment>
<dbReference type="RefSeq" id="WP_022277106.1">
    <property type="nucleotide sequence ID" value="NZ_CABJGD010000005.1"/>
</dbReference>
<dbReference type="GeneID" id="78404092"/>
<protein>
    <submittedName>
        <fullName evidence="1">Uncharacterized protein</fullName>
    </submittedName>
</protein>
<accession>A0A413T325</accession>
<sequence length="154" mass="17001">MKTDNSQSIRRNRWFRLASSLMATLFLITCIASCSEEDISGDITGKYGNLTGADDTVITIGTRGDGYTMKCTYEDFGSGEYFEWNGTFKNLPTDAVVGSNGEEIGEIHFSGTDAVTFTAYTQKKDSYKAYRDELTDLPRSGQQPTDSIPAPEKK</sequence>
<dbReference type="AlphaFoldDB" id="A0A413T325"/>